<protein>
    <recommendedName>
        <fullName evidence="9">tRNA-specific adenosine deaminase 1</fullName>
        <ecNumber evidence="8">3.5.4.34</ecNumber>
    </recommendedName>
    <alternativeName>
        <fullName evidence="10">tRNA-specific adenosine-37 deaminase</fullName>
    </alternativeName>
</protein>
<organism evidence="14 15">
    <name type="scientific">Sporidiobolus salmonicolor</name>
    <name type="common">Yeast-like fungus</name>
    <name type="synonym">Sporobolomyces salmonicolor</name>
    <dbReference type="NCBI Taxonomy" id="5005"/>
    <lineage>
        <taxon>Eukaryota</taxon>
        <taxon>Fungi</taxon>
        <taxon>Dikarya</taxon>
        <taxon>Basidiomycota</taxon>
        <taxon>Pucciniomycotina</taxon>
        <taxon>Microbotryomycetes</taxon>
        <taxon>Sporidiobolales</taxon>
        <taxon>Sporidiobolaceae</taxon>
        <taxon>Sporobolomyces</taxon>
    </lineage>
</organism>
<feature type="region of interest" description="Disordered" evidence="12">
    <location>
        <begin position="196"/>
        <end position="218"/>
    </location>
</feature>
<comment type="cofactor">
    <cofactor evidence="5">
        <name>1D-myo-inositol hexakisphosphate</name>
        <dbReference type="ChEBI" id="CHEBI:58130"/>
    </cofactor>
</comment>
<dbReference type="Proteomes" id="UP000243876">
    <property type="component" value="Unassembled WGS sequence"/>
</dbReference>
<evidence type="ECO:0000256" key="3">
    <source>
        <dbReference type="ARBA" id="ARBA00022801"/>
    </source>
</evidence>
<keyword evidence="15" id="KW-1185">Reference proteome</keyword>
<feature type="domain" description="A to I editase" evidence="13">
    <location>
        <begin position="56"/>
        <end position="383"/>
    </location>
</feature>
<evidence type="ECO:0000256" key="9">
    <source>
        <dbReference type="ARBA" id="ARBA00040502"/>
    </source>
</evidence>
<evidence type="ECO:0000256" key="12">
    <source>
        <dbReference type="SAM" id="MobiDB-lite"/>
    </source>
</evidence>
<dbReference type="PANTHER" id="PTHR46516:SF1">
    <property type="entry name" value="TRNA-SPECIFIC ADENOSINE DEAMINASE 1"/>
    <property type="match status" value="1"/>
</dbReference>
<keyword evidence="1" id="KW-0819">tRNA processing</keyword>
<dbReference type="SMART" id="SM00552">
    <property type="entry name" value="ADEAMc"/>
    <property type="match status" value="1"/>
</dbReference>
<evidence type="ECO:0000313" key="14">
    <source>
        <dbReference type="EMBL" id="CEQ43139.1"/>
    </source>
</evidence>
<keyword evidence="2" id="KW-0479">Metal-binding</keyword>
<evidence type="ECO:0000256" key="1">
    <source>
        <dbReference type="ARBA" id="ARBA00022694"/>
    </source>
</evidence>
<dbReference type="GO" id="GO:0043829">
    <property type="term" value="F:tRNA-specific adenosine-37 deaminase activity"/>
    <property type="evidence" value="ECO:0007669"/>
    <property type="project" value="UniProtKB-EC"/>
</dbReference>
<evidence type="ECO:0000256" key="8">
    <source>
        <dbReference type="ARBA" id="ARBA00038940"/>
    </source>
</evidence>
<evidence type="ECO:0000313" key="15">
    <source>
        <dbReference type="Proteomes" id="UP000243876"/>
    </source>
</evidence>
<dbReference type="EC" id="3.5.4.34" evidence="8"/>
<dbReference type="Pfam" id="PF02137">
    <property type="entry name" value="A_deamin"/>
    <property type="match status" value="1"/>
</dbReference>
<dbReference type="PROSITE" id="PS50141">
    <property type="entry name" value="A_DEAMIN_EDITASE"/>
    <property type="match status" value="1"/>
</dbReference>
<dbReference type="InterPro" id="IPR002466">
    <property type="entry name" value="A_deamin"/>
</dbReference>
<gene>
    <name evidence="14" type="primary">SPOSA6832_05029</name>
</gene>
<comment type="catalytic activity">
    <reaction evidence="11">
        <text>adenosine(37) in tRNA(Ala) + H2O + H(+) = inosine(37) in tRNA(Ala) + NH4(+)</text>
        <dbReference type="Rhea" id="RHEA:50968"/>
        <dbReference type="Rhea" id="RHEA-COMP:12855"/>
        <dbReference type="Rhea" id="RHEA-COMP:12856"/>
        <dbReference type="ChEBI" id="CHEBI:15377"/>
        <dbReference type="ChEBI" id="CHEBI:15378"/>
        <dbReference type="ChEBI" id="CHEBI:28938"/>
        <dbReference type="ChEBI" id="CHEBI:74411"/>
        <dbReference type="ChEBI" id="CHEBI:82852"/>
        <dbReference type="EC" id="3.5.4.34"/>
    </reaction>
</comment>
<evidence type="ECO:0000256" key="10">
    <source>
        <dbReference type="ARBA" id="ARBA00041760"/>
    </source>
</evidence>
<dbReference type="OrthoDB" id="10268011at2759"/>
<dbReference type="GO" id="GO:0008033">
    <property type="term" value="P:tRNA processing"/>
    <property type="evidence" value="ECO:0007669"/>
    <property type="project" value="UniProtKB-KW"/>
</dbReference>
<evidence type="ECO:0000259" key="13">
    <source>
        <dbReference type="PROSITE" id="PS50141"/>
    </source>
</evidence>
<accession>A0A0D6ET65</accession>
<keyword evidence="3" id="KW-0378">Hydrolase</keyword>
<evidence type="ECO:0000256" key="11">
    <source>
        <dbReference type="ARBA" id="ARBA00047635"/>
    </source>
</evidence>
<evidence type="ECO:0000256" key="7">
    <source>
        <dbReference type="ARBA" id="ARBA00038326"/>
    </source>
</evidence>
<reference evidence="15" key="1">
    <citation type="submission" date="2015-02" db="EMBL/GenBank/DDBJ databases">
        <authorList>
            <person name="Gon?alves P."/>
        </authorList>
    </citation>
    <scope>NUCLEOTIDE SEQUENCE [LARGE SCALE GENOMIC DNA]</scope>
</reference>
<feature type="compositionally biased region" description="Pro residues" evidence="12">
    <location>
        <begin position="396"/>
        <end position="408"/>
    </location>
</feature>
<dbReference type="GO" id="GO:0046872">
    <property type="term" value="F:metal ion binding"/>
    <property type="evidence" value="ECO:0007669"/>
    <property type="project" value="UniProtKB-KW"/>
</dbReference>
<evidence type="ECO:0000256" key="2">
    <source>
        <dbReference type="ARBA" id="ARBA00022723"/>
    </source>
</evidence>
<dbReference type="AlphaFoldDB" id="A0A0D6ET65"/>
<dbReference type="PANTHER" id="PTHR46516">
    <property type="entry name" value="TRNA-SPECIFIC ADENOSINE DEAMINASE 1"/>
    <property type="match status" value="1"/>
</dbReference>
<comment type="function">
    <text evidence="6">Specifically deaminates adenosine-37 to inosine in tRNA-Ala.</text>
</comment>
<evidence type="ECO:0000256" key="4">
    <source>
        <dbReference type="ARBA" id="ARBA00022833"/>
    </source>
</evidence>
<proteinExistence type="inferred from homology"/>
<evidence type="ECO:0000256" key="6">
    <source>
        <dbReference type="ARBA" id="ARBA00037784"/>
    </source>
</evidence>
<name>A0A0D6ET65_SPOSA</name>
<dbReference type="GO" id="GO:0003723">
    <property type="term" value="F:RNA binding"/>
    <property type="evidence" value="ECO:0007669"/>
    <property type="project" value="InterPro"/>
</dbReference>
<dbReference type="EMBL" id="CENE01000052">
    <property type="protein sequence ID" value="CEQ43139.1"/>
    <property type="molecule type" value="Genomic_DNA"/>
</dbReference>
<feature type="region of interest" description="Disordered" evidence="12">
    <location>
        <begin position="384"/>
        <end position="447"/>
    </location>
</feature>
<comment type="similarity">
    <text evidence="7">Belongs to the ADAT1 family.</text>
</comment>
<keyword evidence="4" id="KW-0862">Zinc</keyword>
<evidence type="ECO:0000256" key="5">
    <source>
        <dbReference type="ARBA" id="ARBA00037026"/>
    </source>
</evidence>
<sequence length="447" mass="47922">MQQDALAHALATAVTETYSSLPPNGKPTPRSNGQPQWTVLAGFCLYRDSHAPVCVSLGTGLKSLPHAKLPVHGDVLHDSHAEIIAKRGFKLWIYAEMDRALKGDAGVYVERASDGWRIRTGWEVGISSSTAPAAPPVPCPTFELLPSPPSLHPSLVRAASLGLVTSRSPAAPPSALPGSPSATLAAAGVHRGRASYTSLGTLRTKPGRADSPPTTSHSCSDKLALWALVGLQGGLLSSLRVERVRLGCLAVSGVKGAEEYRERVRDEVRRAVGGRLEGWVGPAGERAAVPRVELVEVEFEHSREAVAREYGVEEDEALSCQESLSWVQGLGTEVITNGIRQGAASKRKLGEPLGPKARTITQHRITPRSRLSKLSLFQRHLELQPRALSPSSSPDTRPPTSPPSTAPRPRPRRRLTPPSKRPSARGPPPLLLLLPCRPRQVRSPRGS</sequence>